<dbReference type="Pfam" id="PF16331">
    <property type="entry name" value="TolA_bind_tri"/>
    <property type="match status" value="1"/>
</dbReference>
<organism evidence="5 6">
    <name type="scientific">Photobacterium proteolyticum</name>
    <dbReference type="NCBI Taxonomy" id="1903952"/>
    <lineage>
        <taxon>Bacteria</taxon>
        <taxon>Pseudomonadati</taxon>
        <taxon>Pseudomonadota</taxon>
        <taxon>Gammaproteobacteria</taxon>
        <taxon>Vibrionales</taxon>
        <taxon>Vibrionaceae</taxon>
        <taxon>Photobacterium</taxon>
    </lineage>
</organism>
<feature type="compositionally biased region" description="Basic and acidic residues" evidence="3">
    <location>
        <begin position="100"/>
        <end position="111"/>
    </location>
</feature>
<dbReference type="RefSeq" id="WP_075768384.1">
    <property type="nucleotide sequence ID" value="NZ_MJIL01000101.1"/>
</dbReference>
<evidence type="ECO:0000256" key="3">
    <source>
        <dbReference type="SAM" id="MobiDB-lite"/>
    </source>
</evidence>
<keyword evidence="1" id="KW-0574">Periplasm</keyword>
<feature type="compositionally biased region" description="Polar residues" evidence="3">
    <location>
        <begin position="115"/>
        <end position="128"/>
    </location>
</feature>
<feature type="domain" description="YbgF trimerisation" evidence="4">
    <location>
        <begin position="41"/>
        <end position="109"/>
    </location>
</feature>
<sequence length="252" mass="28177" precursor="true">MNSNKMRTLALTLLVGAATQVVAAPAPVTELNGNSAQGGDNSLARLERMIEARNQVQIDMQRQLDQLASEMDELRGLVERNSYDLSQMLERQRELYREVDALSRQPQKEVDETSDSTPASTETYTSNVSENEAYESAVNLILKEKDYPGAVKAFQAFLSAYPESVYKPNAHYWLGQLYFTQSQLKEAGEQFTAVASFSDSNKRADAMLKLGVIAERSKKPDEAKKYYQQVIELYPGSTSSRQAEKNLKALAK</sequence>
<evidence type="ECO:0000313" key="6">
    <source>
        <dbReference type="Proteomes" id="UP000186905"/>
    </source>
</evidence>
<dbReference type="GO" id="GO:0043093">
    <property type="term" value="P:FtsZ-dependent cytokinesis"/>
    <property type="evidence" value="ECO:0007669"/>
    <property type="project" value="UniProtKB-UniRule"/>
</dbReference>
<keyword evidence="1" id="KW-0132">Cell division</keyword>
<evidence type="ECO:0000259" key="4">
    <source>
        <dbReference type="Pfam" id="PF16331"/>
    </source>
</evidence>
<dbReference type="Pfam" id="PF13174">
    <property type="entry name" value="TPR_6"/>
    <property type="match status" value="1"/>
</dbReference>
<dbReference type="InterPro" id="IPR019734">
    <property type="entry name" value="TPR_rpt"/>
</dbReference>
<dbReference type="InterPro" id="IPR014162">
    <property type="entry name" value="CpoB_C"/>
</dbReference>
<keyword evidence="2" id="KW-0802">TPR repeat</keyword>
<keyword evidence="1" id="KW-0732">Signal</keyword>
<comment type="function">
    <text evidence="1">Mediates coordination of peptidoglycan synthesis and outer membrane constriction during cell division.</text>
</comment>
<evidence type="ECO:0000313" key="5">
    <source>
        <dbReference type="EMBL" id="OLQ69455.1"/>
    </source>
</evidence>
<dbReference type="Gene3D" id="1.20.5.110">
    <property type="match status" value="1"/>
</dbReference>
<dbReference type="InterPro" id="IPR034706">
    <property type="entry name" value="CpoB"/>
</dbReference>
<keyword evidence="6" id="KW-1185">Reference proteome</keyword>
<dbReference type="InterPro" id="IPR011990">
    <property type="entry name" value="TPR-like_helical_dom_sf"/>
</dbReference>
<dbReference type="SUPFAM" id="SSF48452">
    <property type="entry name" value="TPR-like"/>
    <property type="match status" value="1"/>
</dbReference>
<dbReference type="Gene3D" id="1.25.40.10">
    <property type="entry name" value="Tetratricopeptide repeat domain"/>
    <property type="match status" value="1"/>
</dbReference>
<dbReference type="STRING" id="1903952.BIT28_20975"/>
<feature type="repeat" description="TPR" evidence="2">
    <location>
        <begin position="168"/>
        <end position="201"/>
    </location>
</feature>
<comment type="caution">
    <text evidence="5">The sequence shown here is derived from an EMBL/GenBank/DDBJ whole genome shotgun (WGS) entry which is preliminary data.</text>
</comment>
<dbReference type="GO" id="GO:0070206">
    <property type="term" value="P:protein trimerization"/>
    <property type="evidence" value="ECO:0007669"/>
    <property type="project" value="InterPro"/>
</dbReference>
<evidence type="ECO:0000256" key="1">
    <source>
        <dbReference type="HAMAP-Rule" id="MF_02066"/>
    </source>
</evidence>
<dbReference type="EMBL" id="MJIL01000101">
    <property type="protein sequence ID" value="OLQ69455.1"/>
    <property type="molecule type" value="Genomic_DNA"/>
</dbReference>
<reference evidence="5 6" key="1">
    <citation type="submission" date="2016-09" db="EMBL/GenBank/DDBJ databases">
        <title>Photobacterium proteolyticum sp. nov. a protease producing bacterium isolated from ocean sediments of Laizhou Bay.</title>
        <authorList>
            <person name="Li Y."/>
        </authorList>
    </citation>
    <scope>NUCLEOTIDE SEQUENCE [LARGE SCALE GENOMIC DNA]</scope>
    <source>
        <strain evidence="5 6">13-12</strain>
    </source>
</reference>
<feature type="chain" id="PRO_5013405982" description="Cell division coordinator CpoB" evidence="1">
    <location>
        <begin position="24"/>
        <end position="252"/>
    </location>
</feature>
<dbReference type="InterPro" id="IPR032519">
    <property type="entry name" value="YbgF_tri"/>
</dbReference>
<dbReference type="PROSITE" id="PS50005">
    <property type="entry name" value="TPR"/>
    <property type="match status" value="2"/>
</dbReference>
<feature type="signal peptide" evidence="1">
    <location>
        <begin position="1"/>
        <end position="23"/>
    </location>
</feature>
<name>A0A1Q9G681_9GAMM</name>
<dbReference type="Pfam" id="PF13432">
    <property type="entry name" value="TPR_16"/>
    <property type="match status" value="1"/>
</dbReference>
<dbReference type="GO" id="GO:0030288">
    <property type="term" value="C:outer membrane-bounded periplasmic space"/>
    <property type="evidence" value="ECO:0007669"/>
    <property type="project" value="UniProtKB-UniRule"/>
</dbReference>
<dbReference type="AlphaFoldDB" id="A0A1Q9G681"/>
<comment type="similarity">
    <text evidence="1">Belongs to the CpoB family.</text>
</comment>
<dbReference type="Proteomes" id="UP000186905">
    <property type="component" value="Unassembled WGS sequence"/>
</dbReference>
<gene>
    <name evidence="1" type="primary">cpoB</name>
    <name evidence="5" type="ORF">BIT28_20975</name>
</gene>
<accession>A0A1Q9G681</accession>
<dbReference type="OrthoDB" id="9768142at2"/>
<evidence type="ECO:0000256" key="2">
    <source>
        <dbReference type="PROSITE-ProRule" id="PRU00339"/>
    </source>
</evidence>
<keyword evidence="1" id="KW-0131">Cell cycle</keyword>
<proteinExistence type="inferred from homology"/>
<feature type="region of interest" description="Disordered" evidence="3">
    <location>
        <begin position="100"/>
        <end position="128"/>
    </location>
</feature>
<comment type="subcellular location">
    <subcellularLocation>
        <location evidence="1">Periplasm</location>
    </subcellularLocation>
</comment>
<dbReference type="SMART" id="SM00028">
    <property type="entry name" value="TPR"/>
    <property type="match status" value="2"/>
</dbReference>
<feature type="repeat" description="TPR" evidence="2">
    <location>
        <begin position="204"/>
        <end position="237"/>
    </location>
</feature>
<dbReference type="NCBIfam" id="TIGR02795">
    <property type="entry name" value="tol_pal_ybgF"/>
    <property type="match status" value="1"/>
</dbReference>
<dbReference type="HAMAP" id="MF_02066">
    <property type="entry name" value="CpoB"/>
    <property type="match status" value="1"/>
</dbReference>
<protein>
    <recommendedName>
        <fullName evidence="1">Cell division coordinator CpoB</fullName>
    </recommendedName>
</protein>